<evidence type="ECO:0000256" key="1">
    <source>
        <dbReference type="ARBA" id="ARBA00022729"/>
    </source>
</evidence>
<dbReference type="PANTHER" id="PTHR43817">
    <property type="entry name" value="GLYCOSYL HYDROLASE"/>
    <property type="match status" value="1"/>
</dbReference>
<dbReference type="InterPro" id="IPR008979">
    <property type="entry name" value="Galactose-bd-like_sf"/>
</dbReference>
<dbReference type="EMBL" id="DVNA01000096">
    <property type="protein sequence ID" value="HIU54974.1"/>
    <property type="molecule type" value="Genomic_DNA"/>
</dbReference>
<protein>
    <recommendedName>
        <fullName evidence="5">Glycosyl hydrolases family 2 sugar binding domain-containing protein</fullName>
    </recommendedName>
</protein>
<gene>
    <name evidence="3" type="ORF">IAB03_04085</name>
</gene>
<reference evidence="3" key="1">
    <citation type="submission" date="2020-10" db="EMBL/GenBank/DDBJ databases">
        <authorList>
            <person name="Gilroy R."/>
        </authorList>
    </citation>
    <scope>NUCLEOTIDE SEQUENCE</scope>
    <source>
        <strain evidence="3">CHK158-818</strain>
    </source>
</reference>
<evidence type="ECO:0000313" key="4">
    <source>
        <dbReference type="Proteomes" id="UP000824112"/>
    </source>
</evidence>
<dbReference type="SUPFAM" id="SSF49785">
    <property type="entry name" value="Galactose-binding domain-like"/>
    <property type="match status" value="1"/>
</dbReference>
<dbReference type="AlphaFoldDB" id="A0A9D1M7B3"/>
<dbReference type="GO" id="GO:0016787">
    <property type="term" value="F:hydrolase activity"/>
    <property type="evidence" value="ECO:0007669"/>
    <property type="project" value="UniProtKB-KW"/>
</dbReference>
<organism evidence="3 4">
    <name type="scientific">Candidatus Gallibacteroides avistercoris</name>
    <dbReference type="NCBI Taxonomy" id="2840833"/>
    <lineage>
        <taxon>Bacteria</taxon>
        <taxon>Pseudomonadati</taxon>
        <taxon>Bacteroidota</taxon>
        <taxon>Bacteroidia</taxon>
        <taxon>Bacteroidales</taxon>
        <taxon>Bacteroidaceae</taxon>
        <taxon>Bacteroidaceae incertae sedis</taxon>
        <taxon>Candidatus Gallibacteroides</taxon>
    </lineage>
</organism>
<dbReference type="Proteomes" id="UP000824112">
    <property type="component" value="Unassembled WGS sequence"/>
</dbReference>
<sequence length="746" mass="83743">MNIGDAGDVVMGEFWTGDFFSSQSLKIAASCAHLNGTQIAGAESFTGNANWLEHPATLKNLGDRVWTTGINRIIFHTYTHQPGDVGPGYTMGGNGLEFNRLNTWWKQGKAFLDYIARSQYLLQQGKNVADVLVFTGEASPNDATLLSEISAMGFDYDLIGTDKMMKLTAQNGVLRTDSQAEYRILVLPESVWMTPEVLSKIEELVKNNVLVIGKKPQKSPSLEDYPHCDNKLMKMAKSLWGKGLIKDISIQELVKEKNFISDFTTSKGFVKDISYTHRRDGEVDIYFVDNARQESLDEICRFRVGGKQPELWNPETGEIREIAVWKDNGNGTTDIPLHFESDEAFFVVFRNLEKEKNHFVDVKIELNKPEEEIFPGLEIIKAEYGTFMPVGLVDVTQNIRNSVRNGSLNLFCGFNLSSSDPAPGYIKEVRIDCEIDGKRQELRAKEGEQILIRAVRSLEILNAVYGRFEADIRHIPQSYAICDVTDYIKSQFMSGMKKIPVDDNLVKGNQSDLGPERELHIVYSIAGKIQKKNLPMGTTLDMSQPWPVSRVLTNGDKIIWTTPIPGSLTYTTVSGKKKSVQVSSVPQPIRLTGPWNLCFPQDSLHLDELVSWTNLPEESMRYFSGTAVYKKTIDIPKKWLRSNSSVELDLGNLAEIAEVIINGKNMGILWKPPYRINLGDAVHGGKNDLEIKITNLWPNRLIGDENNPDSKTTFSTIKVWGRNSPLLPSGLLGPVIIRPYQNIELK</sequence>
<keyword evidence="2" id="KW-0378">Hydrolase</keyword>
<keyword evidence="1" id="KW-0732">Signal</keyword>
<comment type="caution">
    <text evidence="3">The sequence shown here is derived from an EMBL/GenBank/DDBJ whole genome shotgun (WGS) entry which is preliminary data.</text>
</comment>
<accession>A0A9D1M7B3</accession>
<reference evidence="3" key="2">
    <citation type="journal article" date="2021" name="PeerJ">
        <title>Extensive microbial diversity within the chicken gut microbiome revealed by metagenomics and culture.</title>
        <authorList>
            <person name="Gilroy R."/>
            <person name="Ravi A."/>
            <person name="Getino M."/>
            <person name="Pursley I."/>
            <person name="Horton D.L."/>
            <person name="Alikhan N.F."/>
            <person name="Baker D."/>
            <person name="Gharbi K."/>
            <person name="Hall N."/>
            <person name="Watson M."/>
            <person name="Adriaenssens E.M."/>
            <person name="Foster-Nyarko E."/>
            <person name="Jarju S."/>
            <person name="Secka A."/>
            <person name="Antonio M."/>
            <person name="Oren A."/>
            <person name="Chaudhuri R.R."/>
            <person name="La Ragione R."/>
            <person name="Hildebrand F."/>
            <person name="Pallen M.J."/>
        </authorList>
    </citation>
    <scope>NUCLEOTIDE SEQUENCE</scope>
    <source>
        <strain evidence="3">CHK158-818</strain>
    </source>
</reference>
<dbReference type="NCBIfam" id="NF045579">
    <property type="entry name" value="rhamnoside_JR"/>
    <property type="match status" value="1"/>
</dbReference>
<evidence type="ECO:0000313" key="3">
    <source>
        <dbReference type="EMBL" id="HIU54974.1"/>
    </source>
</evidence>
<dbReference type="PANTHER" id="PTHR43817:SF1">
    <property type="entry name" value="HYDROLASE, FAMILY 43, PUTATIVE (AFU_ORTHOLOGUE AFUA_3G01660)-RELATED"/>
    <property type="match status" value="1"/>
</dbReference>
<name>A0A9D1M7B3_9BACT</name>
<evidence type="ECO:0000256" key="2">
    <source>
        <dbReference type="ARBA" id="ARBA00022801"/>
    </source>
</evidence>
<dbReference type="Gene3D" id="2.60.120.260">
    <property type="entry name" value="Galactose-binding domain-like"/>
    <property type="match status" value="1"/>
</dbReference>
<proteinExistence type="predicted"/>
<dbReference type="Pfam" id="PF17132">
    <property type="entry name" value="Glyco_hydro_106"/>
    <property type="match status" value="1"/>
</dbReference>
<evidence type="ECO:0008006" key="5">
    <source>
        <dbReference type="Google" id="ProtNLM"/>
    </source>
</evidence>